<organism evidence="11 12">
    <name type="scientific">Silurus asotus</name>
    <name type="common">Amur catfish</name>
    <name type="synonym">Parasilurus asotus</name>
    <dbReference type="NCBI Taxonomy" id="30991"/>
    <lineage>
        <taxon>Eukaryota</taxon>
        <taxon>Metazoa</taxon>
        <taxon>Chordata</taxon>
        <taxon>Craniata</taxon>
        <taxon>Vertebrata</taxon>
        <taxon>Euteleostomi</taxon>
        <taxon>Actinopterygii</taxon>
        <taxon>Neopterygii</taxon>
        <taxon>Teleostei</taxon>
        <taxon>Ostariophysi</taxon>
        <taxon>Siluriformes</taxon>
        <taxon>Siluridae</taxon>
        <taxon>Silurus</taxon>
    </lineage>
</organism>
<dbReference type="PANTHER" id="PTHR11705:SF18">
    <property type="entry name" value="CARBOXYPEPTIDASE A6"/>
    <property type="match status" value="1"/>
</dbReference>
<dbReference type="GO" id="GO:0006508">
    <property type="term" value="P:proteolysis"/>
    <property type="evidence" value="ECO:0007669"/>
    <property type="project" value="UniProtKB-KW"/>
</dbReference>
<dbReference type="InterPro" id="IPR057246">
    <property type="entry name" value="CARBOXYPEPT_ZN_1"/>
</dbReference>
<dbReference type="AlphaFoldDB" id="A0AAD5AJB6"/>
<proteinExistence type="inferred from homology"/>
<protein>
    <submittedName>
        <fullName evidence="11">Carboxypeptidase A6 isoform X1</fullName>
    </submittedName>
</protein>
<accession>A0AAD5AJB6</accession>
<evidence type="ECO:0000256" key="8">
    <source>
        <dbReference type="ARBA" id="ARBA00023049"/>
    </source>
</evidence>
<keyword evidence="8" id="KW-0482">Metalloprotease</keyword>
<feature type="non-terminal residue" evidence="11">
    <location>
        <position position="1"/>
    </location>
</feature>
<dbReference type="SUPFAM" id="SSF53187">
    <property type="entry name" value="Zn-dependent exopeptidases"/>
    <property type="match status" value="1"/>
</dbReference>
<dbReference type="PROSITE" id="PS00133">
    <property type="entry name" value="CARBOXYPEPT_ZN_2"/>
    <property type="match status" value="1"/>
</dbReference>
<evidence type="ECO:0000256" key="7">
    <source>
        <dbReference type="ARBA" id="ARBA00022833"/>
    </source>
</evidence>
<keyword evidence="7" id="KW-0862">Zinc</keyword>
<name>A0AAD5AJB6_SILAS</name>
<feature type="domain" description="Peptidase M14" evidence="10">
    <location>
        <begin position="36"/>
        <end position="331"/>
    </location>
</feature>
<dbReference type="PANTHER" id="PTHR11705">
    <property type="entry name" value="PROTEASE FAMILY M14 CARBOXYPEPTIDASE A,B"/>
    <property type="match status" value="1"/>
</dbReference>
<dbReference type="InterPro" id="IPR057247">
    <property type="entry name" value="CARBOXYPEPT_ZN_2"/>
</dbReference>
<dbReference type="FunFam" id="3.40.630.10:FF:000001">
    <property type="entry name" value="Carboxypeptidase B"/>
    <property type="match status" value="1"/>
</dbReference>
<evidence type="ECO:0000256" key="4">
    <source>
        <dbReference type="ARBA" id="ARBA00022670"/>
    </source>
</evidence>
<dbReference type="Gene3D" id="3.40.630.10">
    <property type="entry name" value="Zn peptidases"/>
    <property type="match status" value="1"/>
</dbReference>
<dbReference type="SMART" id="SM00631">
    <property type="entry name" value="Zn_pept"/>
    <property type="match status" value="1"/>
</dbReference>
<evidence type="ECO:0000256" key="6">
    <source>
        <dbReference type="ARBA" id="ARBA00022801"/>
    </source>
</evidence>
<dbReference type="Pfam" id="PF00246">
    <property type="entry name" value="Peptidase_M14"/>
    <property type="match status" value="1"/>
</dbReference>
<evidence type="ECO:0000313" key="12">
    <source>
        <dbReference type="Proteomes" id="UP001205998"/>
    </source>
</evidence>
<feature type="non-terminal residue" evidence="11">
    <location>
        <position position="334"/>
    </location>
</feature>
<dbReference type="GO" id="GO:0004181">
    <property type="term" value="F:metallocarboxypeptidase activity"/>
    <property type="evidence" value="ECO:0007669"/>
    <property type="project" value="InterPro"/>
</dbReference>
<keyword evidence="3 11" id="KW-0121">Carboxypeptidase</keyword>
<dbReference type="PRINTS" id="PR00765">
    <property type="entry name" value="CRBOXYPTASEA"/>
</dbReference>
<dbReference type="EMBL" id="MU551707">
    <property type="protein sequence ID" value="KAI5617160.1"/>
    <property type="molecule type" value="Genomic_DNA"/>
</dbReference>
<keyword evidence="5" id="KW-0479">Metal-binding</keyword>
<comment type="caution">
    <text evidence="11">The sequence shown here is derived from an EMBL/GenBank/DDBJ whole genome shotgun (WGS) entry which is preliminary data.</text>
</comment>
<dbReference type="PROSITE" id="PS52035">
    <property type="entry name" value="PEPTIDASE_M14"/>
    <property type="match status" value="1"/>
</dbReference>
<evidence type="ECO:0000256" key="3">
    <source>
        <dbReference type="ARBA" id="ARBA00022645"/>
    </source>
</evidence>
<comment type="similarity">
    <text evidence="2 9">Belongs to the peptidase M14 family.</text>
</comment>
<evidence type="ECO:0000256" key="5">
    <source>
        <dbReference type="ARBA" id="ARBA00022723"/>
    </source>
</evidence>
<dbReference type="GO" id="GO:0008270">
    <property type="term" value="F:zinc ion binding"/>
    <property type="evidence" value="ECO:0007669"/>
    <property type="project" value="InterPro"/>
</dbReference>
<gene>
    <name evidence="11" type="ORF">C0J50_23413</name>
</gene>
<reference evidence="11" key="1">
    <citation type="submission" date="2018-07" db="EMBL/GenBank/DDBJ databases">
        <title>Comparative genomics of catfishes provides insights into carnivory and benthic adaptation.</title>
        <authorList>
            <person name="Zhang Y."/>
            <person name="Wang D."/>
            <person name="Peng Z."/>
            <person name="Zheng S."/>
            <person name="Shao F."/>
            <person name="Tao W."/>
        </authorList>
    </citation>
    <scope>NUCLEOTIDE SEQUENCE</scope>
    <source>
        <strain evidence="11">Chongqing</strain>
    </source>
</reference>
<dbReference type="InterPro" id="IPR000834">
    <property type="entry name" value="Peptidase_M14"/>
</dbReference>
<evidence type="ECO:0000256" key="1">
    <source>
        <dbReference type="ARBA" id="ARBA00001947"/>
    </source>
</evidence>
<keyword evidence="12" id="KW-1185">Reference proteome</keyword>
<dbReference type="GO" id="GO:0005615">
    <property type="term" value="C:extracellular space"/>
    <property type="evidence" value="ECO:0007669"/>
    <property type="project" value="TreeGrafter"/>
</dbReference>
<keyword evidence="4" id="KW-0645">Protease</keyword>
<evidence type="ECO:0000313" key="11">
    <source>
        <dbReference type="EMBL" id="KAI5617160.1"/>
    </source>
</evidence>
<sequence>VSNRLLISDVQREMEKQTGYRSNRKRRSAFQYDYEVYHPLEEIQNWMFEMNRTHPHLVDLFSIGRSYEGRPLYVLQLGNRVRTSKKAVWMDCGVHAREWIGPAFCQWFVKEALNSYQHDSSLRRLLKQLNFYVMPVFNVDGYHYSWKSDRFWRKTRSKKAKYHCRGVDANRNFKVKWCEEGASTHPCDDTYCGPFPESEPEVKAVSRFLRKHKKHTRAYISIHAYAQMLLYPYSYKYGNIPNFDCVETAAQSAVSALYSAYGVRYRYGPASTTLYVSSGSSIDWAYKNGIPYAFAFELRDTGHYGFLLPESLIGPTCTETMRAVRAIASGLLKK</sequence>
<comment type="cofactor">
    <cofactor evidence="1">
        <name>Zn(2+)</name>
        <dbReference type="ChEBI" id="CHEBI:29105"/>
    </cofactor>
</comment>
<evidence type="ECO:0000259" key="10">
    <source>
        <dbReference type="PROSITE" id="PS52035"/>
    </source>
</evidence>
<evidence type="ECO:0000256" key="9">
    <source>
        <dbReference type="PROSITE-ProRule" id="PRU01379"/>
    </source>
</evidence>
<dbReference type="PROSITE" id="PS00132">
    <property type="entry name" value="CARBOXYPEPT_ZN_1"/>
    <property type="match status" value="1"/>
</dbReference>
<dbReference type="Proteomes" id="UP001205998">
    <property type="component" value="Unassembled WGS sequence"/>
</dbReference>
<evidence type="ECO:0000256" key="2">
    <source>
        <dbReference type="ARBA" id="ARBA00005988"/>
    </source>
</evidence>
<feature type="active site" description="Proton donor/acceptor" evidence="9">
    <location>
        <position position="297"/>
    </location>
</feature>
<keyword evidence="6" id="KW-0378">Hydrolase</keyword>